<reference evidence="1 2" key="1">
    <citation type="journal article" date="2021" name="Plant Biotechnol. J.">
        <title>Multi-omics assisted identification of the key and species-specific regulatory components of drought-tolerant mechanisms in Gossypium stocksii.</title>
        <authorList>
            <person name="Yu D."/>
            <person name="Ke L."/>
            <person name="Zhang D."/>
            <person name="Wu Y."/>
            <person name="Sun Y."/>
            <person name="Mei J."/>
            <person name="Sun J."/>
            <person name="Sun Y."/>
        </authorList>
    </citation>
    <scope>NUCLEOTIDE SEQUENCE [LARGE SCALE GENOMIC DNA]</scope>
    <source>
        <strain evidence="2">cv. E1</strain>
        <tissue evidence="1">Leaf</tissue>
    </source>
</reference>
<evidence type="ECO:0000313" key="1">
    <source>
        <dbReference type="EMBL" id="KAH1032395.1"/>
    </source>
</evidence>
<dbReference type="Proteomes" id="UP000828251">
    <property type="component" value="Unassembled WGS sequence"/>
</dbReference>
<proteinExistence type="predicted"/>
<dbReference type="OrthoDB" id="1002047at2759"/>
<name>A0A9D3U9Q5_9ROSI</name>
<dbReference type="AlphaFoldDB" id="A0A9D3U9Q5"/>
<sequence length="100" mass="11051">MTRTCTSTICEVWSKACHLFAAISSAKFSRLKHDLHSLKKGNLPFKEYVAKIKGTCNLLEASGHLVSTAEQVNIVLARLSVEFDSMLTITSFSSEPLTME</sequence>
<organism evidence="1 2">
    <name type="scientific">Gossypium stocksii</name>
    <dbReference type="NCBI Taxonomy" id="47602"/>
    <lineage>
        <taxon>Eukaryota</taxon>
        <taxon>Viridiplantae</taxon>
        <taxon>Streptophyta</taxon>
        <taxon>Embryophyta</taxon>
        <taxon>Tracheophyta</taxon>
        <taxon>Spermatophyta</taxon>
        <taxon>Magnoliopsida</taxon>
        <taxon>eudicotyledons</taxon>
        <taxon>Gunneridae</taxon>
        <taxon>Pentapetalae</taxon>
        <taxon>rosids</taxon>
        <taxon>malvids</taxon>
        <taxon>Malvales</taxon>
        <taxon>Malvaceae</taxon>
        <taxon>Malvoideae</taxon>
        <taxon>Gossypium</taxon>
    </lineage>
</organism>
<accession>A0A9D3U9Q5</accession>
<protein>
    <submittedName>
        <fullName evidence="1">Uncharacterized protein</fullName>
    </submittedName>
</protein>
<gene>
    <name evidence="1" type="ORF">J1N35_044569</name>
</gene>
<comment type="caution">
    <text evidence="1">The sequence shown here is derived from an EMBL/GenBank/DDBJ whole genome shotgun (WGS) entry which is preliminary data.</text>
</comment>
<dbReference type="PANTHER" id="PTHR47481:SF10">
    <property type="entry name" value="COPIA-LIKE POLYPROTEIN_RETROTRANSPOSON"/>
    <property type="match status" value="1"/>
</dbReference>
<evidence type="ECO:0000313" key="2">
    <source>
        <dbReference type="Proteomes" id="UP000828251"/>
    </source>
</evidence>
<dbReference type="PANTHER" id="PTHR47481">
    <property type="match status" value="1"/>
</dbReference>
<dbReference type="EMBL" id="JAIQCV010000013">
    <property type="protein sequence ID" value="KAH1032395.1"/>
    <property type="molecule type" value="Genomic_DNA"/>
</dbReference>
<keyword evidence="2" id="KW-1185">Reference proteome</keyword>